<feature type="region of interest" description="Disordered" evidence="1">
    <location>
        <begin position="1063"/>
        <end position="1082"/>
    </location>
</feature>
<evidence type="ECO:0000313" key="2">
    <source>
        <dbReference type="EMBL" id="KAB8360577.1"/>
    </source>
</evidence>
<evidence type="ECO:0000313" key="3">
    <source>
        <dbReference type="Proteomes" id="UP000327013"/>
    </source>
</evidence>
<feature type="region of interest" description="Disordered" evidence="1">
    <location>
        <begin position="1"/>
        <end position="82"/>
    </location>
</feature>
<dbReference type="AlphaFoldDB" id="A0A5N6KYL0"/>
<protein>
    <submittedName>
        <fullName evidence="2">Uncharacterized protein</fullName>
    </submittedName>
</protein>
<accession>A0A5N6KYL0</accession>
<comment type="caution">
    <text evidence="2">The sequence shown here is derived from an EMBL/GenBank/DDBJ whole genome shotgun (WGS) entry which is preliminary data.</text>
</comment>
<dbReference type="Proteomes" id="UP000327013">
    <property type="component" value="Unassembled WGS sequence"/>
</dbReference>
<proteinExistence type="predicted"/>
<dbReference type="EMBL" id="VIBQ01000017">
    <property type="protein sequence ID" value="KAB8360577.1"/>
    <property type="molecule type" value="Genomic_DNA"/>
</dbReference>
<sequence>MEDAGALQRHFGRESKSSSSKSLKLQELHKRKYSALSNSDNCTKPSGSHKRTRIPSEDSISSTRSPRPEDRPAQMSQNYTDRDVIVNNKDADTFPVKGAANPLGDLVQIAGTEKLTSSPSLRGLERKESDLNIQPEDQSFRFDEEANETRGFSDGGGSDDGEFMIKNNIDARCVSPHPQRIARPRRPGFPHKGASRDLKGASQSHWRLRASDYDDNGTRLLNALINAEIEEDLQLRNLHKAKQHYKHLSLTRFVKPEQFKQPPSLLDMESRVEILGRDFQPLSRDNRPSTKPNETRTVLRIQDAGGPQEKFHGPIFAFSVPFQEYSDRNLDYLEQIICNALNRVPGALDPMPPNFALQKDMILQAALARMLNSHNTSDSHMTMEERLQKVVRRGIISYRSYVRYVSSDGSLHKQWVGMTTRIIRADVAPFPVPGFVVFKEPEISTGLTANEQIKHELALKHLKYLVWSLDGRLMSQAQVKLFYASYQIDAATLKAGLHSVGASMMAKTRFSIARARIIKVKSVWIEGWSQCNFLQGYLDAARAADAIDMEIERAELTDSQSCNCADDERAYILHDCHRCEALIPCIERQWSEEMATMCCATCLTKESAPGQSGKQRMMANIRSIALIERRRGGSETALEDIQQAVTNSPYFEDWERFGDEYSSSEVPSPGKLWPGKYQKISRREEKRVANPFDVSLDAVRPFYLGQDGRTGIHVAGNLAFTTGWFNRGCNIFPKAVGPILARYIRNSSDADFDREAWNQDVRRVELLAASVPYWGHSRTGQNMSRCDFEEYDRALRTLHISEHGKGWLGGHIQLKPKNPFPTRRNWRPPGFERLEKLIVELVACAALENHSKESVKLMKGKDGCPYPFDPAFMPDNWSWWTAWVFFGERFFTCWLLCNGKYVQEDNIETMFLVSLWWYCSSHRSLFTLPINTNSKSPIRASIGRIEHGRAIVSGWPWDPDSMADWDKSRLNMSVETCFENWVKSNYHSRHYPQILQELLEVSLPPHIYDPQPTCTENEVGNVYSNEFSNTGENEVGDDPRPDKNKEAWRAYLTQTESFLMSSHGGCLDEDVGGNEEQYSGTD</sequence>
<feature type="compositionally biased region" description="Polar residues" evidence="1">
    <location>
        <begin position="35"/>
        <end position="46"/>
    </location>
</feature>
<feature type="region of interest" description="Disordered" evidence="1">
    <location>
        <begin position="1026"/>
        <end position="1045"/>
    </location>
</feature>
<feature type="region of interest" description="Disordered" evidence="1">
    <location>
        <begin position="179"/>
        <end position="203"/>
    </location>
</feature>
<name>A0A5N6KYL0_9ROSI</name>
<keyword evidence="3" id="KW-1185">Reference proteome</keyword>
<evidence type="ECO:0000256" key="1">
    <source>
        <dbReference type="SAM" id="MobiDB-lite"/>
    </source>
</evidence>
<reference evidence="2 3" key="1">
    <citation type="submission" date="2019-06" db="EMBL/GenBank/DDBJ databases">
        <title>A chromosomal-level reference genome of Carpinus fangiana (Coryloideae, Betulaceae).</title>
        <authorList>
            <person name="Yang X."/>
            <person name="Wang Z."/>
            <person name="Zhang L."/>
            <person name="Hao G."/>
            <person name="Liu J."/>
            <person name="Yang Y."/>
        </authorList>
    </citation>
    <scope>NUCLEOTIDE SEQUENCE [LARGE SCALE GENOMIC DNA]</scope>
    <source>
        <strain evidence="2">Cfa_2016G</strain>
        <tissue evidence="2">Leaf</tissue>
    </source>
</reference>
<gene>
    <name evidence="2" type="ORF">FH972_024317</name>
</gene>
<organism evidence="2 3">
    <name type="scientific">Carpinus fangiana</name>
    <dbReference type="NCBI Taxonomy" id="176857"/>
    <lineage>
        <taxon>Eukaryota</taxon>
        <taxon>Viridiplantae</taxon>
        <taxon>Streptophyta</taxon>
        <taxon>Embryophyta</taxon>
        <taxon>Tracheophyta</taxon>
        <taxon>Spermatophyta</taxon>
        <taxon>Magnoliopsida</taxon>
        <taxon>eudicotyledons</taxon>
        <taxon>Gunneridae</taxon>
        <taxon>Pentapetalae</taxon>
        <taxon>rosids</taxon>
        <taxon>fabids</taxon>
        <taxon>Fagales</taxon>
        <taxon>Betulaceae</taxon>
        <taxon>Carpinus</taxon>
    </lineage>
</organism>
<dbReference type="OrthoDB" id="3934537at2759"/>
<feature type="compositionally biased region" description="Basic residues" evidence="1">
    <location>
        <begin position="180"/>
        <end position="189"/>
    </location>
</feature>